<dbReference type="GO" id="GO:0032259">
    <property type="term" value="P:methylation"/>
    <property type="evidence" value="ECO:0007669"/>
    <property type="project" value="UniProtKB-KW"/>
</dbReference>
<dbReference type="GO" id="GO:0008168">
    <property type="term" value="F:methyltransferase activity"/>
    <property type="evidence" value="ECO:0007669"/>
    <property type="project" value="UniProtKB-KW"/>
</dbReference>
<evidence type="ECO:0000256" key="1">
    <source>
        <dbReference type="ARBA" id="ARBA00022603"/>
    </source>
</evidence>
<dbReference type="OrthoDB" id="455741at2"/>
<keyword evidence="5" id="KW-1185">Reference proteome</keyword>
<dbReference type="InterPro" id="IPR029063">
    <property type="entry name" value="SAM-dependent_MTases_sf"/>
</dbReference>
<sequence>MDNYKQQVSEFFNRRTAYDLEGSRHPHEAKLLLKSVPLQEGQRILDVATGTGLVALPAAQKVGLEGYVVGIDISPGMLHQARQKIEALGLKNIEVIQTDADYLDCADESFDVIFYCSAIMYLTNIPAALQKWYCWLKSGGFLAFSCAAETAYMATVQRRVCARLFDIKLPHINEPLGTPEKCHNLLKQAGFKDINVKIEPSGEYLSVNERSMSWTGSGFYPRGNPLLQLSPEQLARLQSEYRSVACAAACVANLALLYQRLLAESFVPKHPPNLDRLD</sequence>
<gene>
    <name evidence="4" type="ORF">BWI75_15910</name>
</gene>
<dbReference type="EMBL" id="NAPY01000026">
    <property type="protein sequence ID" value="MUL37771.1"/>
    <property type="molecule type" value="Genomic_DNA"/>
</dbReference>
<dbReference type="PANTHER" id="PTHR43861:SF1">
    <property type="entry name" value="TRANS-ACONITATE 2-METHYLTRANSFERASE"/>
    <property type="match status" value="1"/>
</dbReference>
<dbReference type="PROSITE" id="PS51608">
    <property type="entry name" value="SAM_MT_UBIE"/>
    <property type="match status" value="1"/>
</dbReference>
<dbReference type="Gene3D" id="3.40.50.150">
    <property type="entry name" value="Vaccinia Virus protein VP39"/>
    <property type="match status" value="1"/>
</dbReference>
<dbReference type="Proteomes" id="UP000441797">
    <property type="component" value="Unassembled WGS sequence"/>
</dbReference>
<keyword evidence="1 4" id="KW-0489">Methyltransferase</keyword>
<dbReference type="RefSeq" id="WP_105219844.1">
    <property type="nucleotide sequence ID" value="NZ_CAWNSU010000047.1"/>
</dbReference>
<dbReference type="Pfam" id="PF13649">
    <property type="entry name" value="Methyltransf_25"/>
    <property type="match status" value="1"/>
</dbReference>
<evidence type="ECO:0000313" key="4">
    <source>
        <dbReference type="EMBL" id="MUL37771.1"/>
    </source>
</evidence>
<proteinExistence type="predicted"/>
<keyword evidence="2 4" id="KW-0808">Transferase</keyword>
<evidence type="ECO:0000313" key="5">
    <source>
        <dbReference type="Proteomes" id="UP000441797"/>
    </source>
</evidence>
<dbReference type="AlphaFoldDB" id="A0A6N8FXT7"/>
<reference evidence="4 5" key="1">
    <citation type="journal article" date="2019" name="Front. Microbiol.">
        <title>Genomic Features for Desiccation Tolerance and Sugar Biosynthesis in the Extremophile Gloeocapsopsis sp. UTEX B3054.</title>
        <authorList>
            <person name="Urrejola C."/>
            <person name="Alcorta J."/>
            <person name="Salas L."/>
            <person name="Vasquez M."/>
            <person name="Polz M.F."/>
            <person name="Vicuna R."/>
            <person name="Diez B."/>
        </authorList>
    </citation>
    <scope>NUCLEOTIDE SEQUENCE [LARGE SCALE GENOMIC DNA]</scope>
    <source>
        <strain evidence="4 5">1H9</strain>
    </source>
</reference>
<feature type="domain" description="Methyltransferase" evidence="3">
    <location>
        <begin position="44"/>
        <end position="140"/>
    </location>
</feature>
<comment type="caution">
    <text evidence="4">The sequence shown here is derived from an EMBL/GenBank/DDBJ whole genome shotgun (WGS) entry which is preliminary data.</text>
</comment>
<dbReference type="InterPro" id="IPR041698">
    <property type="entry name" value="Methyltransf_25"/>
</dbReference>
<protein>
    <submittedName>
        <fullName evidence="4">Methyltransferase type 11</fullName>
    </submittedName>
</protein>
<dbReference type="InterPro" id="IPR004033">
    <property type="entry name" value="UbiE/COQ5_MeTrFase"/>
</dbReference>
<evidence type="ECO:0000259" key="3">
    <source>
        <dbReference type="Pfam" id="PF13649"/>
    </source>
</evidence>
<evidence type="ECO:0000256" key="2">
    <source>
        <dbReference type="ARBA" id="ARBA00022679"/>
    </source>
</evidence>
<name>A0A6N8FXT7_9CHRO</name>
<dbReference type="CDD" id="cd02440">
    <property type="entry name" value="AdoMet_MTases"/>
    <property type="match status" value="1"/>
</dbReference>
<dbReference type="SUPFAM" id="SSF53335">
    <property type="entry name" value="S-adenosyl-L-methionine-dependent methyltransferases"/>
    <property type="match status" value="1"/>
</dbReference>
<dbReference type="PANTHER" id="PTHR43861">
    <property type="entry name" value="TRANS-ACONITATE 2-METHYLTRANSFERASE-RELATED"/>
    <property type="match status" value="1"/>
</dbReference>
<accession>A0A6N8FXT7</accession>
<organism evidence="4 5">
    <name type="scientific">Gloeocapsopsis dulcis AAB1 = 1H9</name>
    <dbReference type="NCBI Taxonomy" id="1433147"/>
    <lineage>
        <taxon>Bacteria</taxon>
        <taxon>Bacillati</taxon>
        <taxon>Cyanobacteriota</taxon>
        <taxon>Cyanophyceae</taxon>
        <taxon>Oscillatoriophycideae</taxon>
        <taxon>Chroococcales</taxon>
        <taxon>Chroococcaceae</taxon>
        <taxon>Gloeocapsopsis</taxon>
        <taxon>Gloeocapsopsis dulcis</taxon>
    </lineage>
</organism>